<organism evidence="1 3">
    <name type="scientific">Pichia sorbitophila (strain ATCC MYA-4447 / BCRC 22081 / CBS 7064 / NBRC 10061 / NRRL Y-12695)</name>
    <name type="common">Hybrid yeast</name>
    <dbReference type="NCBI Taxonomy" id="559304"/>
    <lineage>
        <taxon>Eukaryota</taxon>
        <taxon>Fungi</taxon>
        <taxon>Dikarya</taxon>
        <taxon>Ascomycota</taxon>
        <taxon>Saccharomycotina</taxon>
        <taxon>Pichiomycetes</taxon>
        <taxon>Debaryomycetaceae</taxon>
        <taxon>Millerozyma</taxon>
    </lineage>
</organism>
<evidence type="ECO:0000313" key="2">
    <source>
        <dbReference type="EMBL" id="CCE84907.1"/>
    </source>
</evidence>
<dbReference type="HOGENOM" id="CLU_2307079_0_0_1"/>
<dbReference type="Proteomes" id="UP000005222">
    <property type="component" value="Chromosome L"/>
</dbReference>
<evidence type="ECO:0000313" key="1">
    <source>
        <dbReference type="EMBL" id="CCE83876.1"/>
    </source>
</evidence>
<reference evidence="3" key="2">
    <citation type="journal article" date="2012" name="G3 (Bethesda)">
        <title>Pichia sorbitophila, an interspecies yeast hybrid reveals early steps of genome resolution following polyploidization.</title>
        <authorList>
            <person name="Leh Louis V."/>
            <person name="Despons L."/>
            <person name="Friedrich A."/>
            <person name="Martin T."/>
            <person name="Durrens P."/>
            <person name="Casaregola S."/>
            <person name="Neuveglise C."/>
            <person name="Fairhead C."/>
            <person name="Marck C."/>
            <person name="Cruz J.A."/>
            <person name="Straub M.L."/>
            <person name="Kugler V."/>
            <person name="Sacerdot C."/>
            <person name="Uzunov Z."/>
            <person name="Thierry A."/>
            <person name="Weiss S."/>
            <person name="Bleykasten C."/>
            <person name="De Montigny J."/>
            <person name="Jacques N."/>
            <person name="Jung P."/>
            <person name="Lemaire M."/>
            <person name="Mallet S."/>
            <person name="Morel G."/>
            <person name="Richard G.F."/>
            <person name="Sarkar A."/>
            <person name="Savel G."/>
            <person name="Schacherer J."/>
            <person name="Seret M.L."/>
            <person name="Talla E."/>
            <person name="Samson G."/>
            <person name="Jubin C."/>
            <person name="Poulain J."/>
            <person name="Vacherie B."/>
            <person name="Barbe V."/>
            <person name="Pelletier E."/>
            <person name="Sherman D.J."/>
            <person name="Westhof E."/>
            <person name="Weissenbach J."/>
            <person name="Baret P.V."/>
            <person name="Wincker P."/>
            <person name="Gaillardin C."/>
            <person name="Dujon B."/>
            <person name="Souciet J.L."/>
        </authorList>
    </citation>
    <scope>NUCLEOTIDE SEQUENCE [LARGE SCALE GENOMIC DNA]</scope>
    <source>
        <strain evidence="3">ATCC MYA-4447 / BCRC 22081 / CBS 7064 / NBRC 10061 / NRRL Y-12695</strain>
    </source>
</reference>
<protein>
    <submittedName>
        <fullName evidence="1">Piso0_004471 protein</fullName>
    </submittedName>
</protein>
<dbReference type="Proteomes" id="UP000005222">
    <property type="component" value="Chromosome K"/>
</dbReference>
<keyword evidence="3" id="KW-1185">Reference proteome</keyword>
<dbReference type="EMBL" id="FO082048">
    <property type="protein sequence ID" value="CCE84907.1"/>
    <property type="molecule type" value="Genomic_DNA"/>
</dbReference>
<proteinExistence type="predicted"/>
<gene>
    <name evidence="1" type="primary">Piso0_004471</name>
    <name evidence="1" type="ORF">GNLVRS01_PISO0K17610g</name>
    <name evidence="2" type="ORF">GNLVRS01_PISO0L17611g</name>
</gene>
<name>G8Y8W2_PICSO</name>
<sequence>MACERLCPVLKPPKGKTTWVGQMCCMGAYFVSRSVDFPARHVSIGFETFSMSAGASIRKRDKSVSVCNGEKEPMAALRSYRMPAIGLFVLRSLLLPSLLR</sequence>
<dbReference type="InParanoid" id="G8Y8W2"/>
<dbReference type="EMBL" id="FO082049">
    <property type="protein sequence ID" value="CCE83876.1"/>
    <property type="molecule type" value="Genomic_DNA"/>
</dbReference>
<accession>G8Y8W2</accession>
<dbReference type="AlphaFoldDB" id="G8Y8W2"/>
<reference evidence="1" key="1">
    <citation type="submission" date="2011-10" db="EMBL/GenBank/DDBJ databases">
        <authorList>
            <person name="Genoscope - CEA"/>
        </authorList>
    </citation>
    <scope>NUCLEOTIDE SEQUENCE</scope>
</reference>
<evidence type="ECO:0000313" key="3">
    <source>
        <dbReference type="Proteomes" id="UP000005222"/>
    </source>
</evidence>